<keyword evidence="4 5" id="KW-0472">Membrane</keyword>
<sequence>MDEKYSILKYDPSAPGNIVIGVLYAIESVVFFYYLTRHKDKWALCLPLGAIASSIGFFIRIGLDPHNVSLMLYIIQSMFIVASPSAFLAFNYMLYGRLITAIDPRFGSDKSQSKMEKSRYSFIPPRIVGRVFIWSDITTFLIQIAAGGMLGGGKNNLSLVKTGDTLFLVGVCAQGACYFLFTALLTVTLMRLVAERQRAGLNRSGRSCMGLDKNTLITASGLYFSSLCISIRSIYRIIEFAQGYNGYLVSNEVFLFVLDAVPLVLAIGVWAIVWPTVLLDKIAAQVRDGAQTYYMESGNPQHRLPSIESSARN</sequence>
<dbReference type="OrthoDB" id="3358017at2759"/>
<feature type="transmembrane region" description="Helical" evidence="5">
    <location>
        <begin position="14"/>
        <end position="35"/>
    </location>
</feature>
<feature type="transmembrane region" description="Helical" evidence="5">
    <location>
        <begin position="215"/>
        <end position="235"/>
    </location>
</feature>
<dbReference type="InterPro" id="IPR007568">
    <property type="entry name" value="RTA1"/>
</dbReference>
<keyword evidence="7" id="KW-1185">Reference proteome</keyword>
<dbReference type="PANTHER" id="PTHR31465">
    <property type="entry name" value="PROTEIN RTA1-RELATED"/>
    <property type="match status" value="1"/>
</dbReference>
<dbReference type="Pfam" id="PF04479">
    <property type="entry name" value="RTA1"/>
    <property type="match status" value="1"/>
</dbReference>
<organism evidence="6 7">
    <name type="scientific">Linnemannia schmuckeri</name>
    <dbReference type="NCBI Taxonomy" id="64567"/>
    <lineage>
        <taxon>Eukaryota</taxon>
        <taxon>Fungi</taxon>
        <taxon>Fungi incertae sedis</taxon>
        <taxon>Mucoromycota</taxon>
        <taxon>Mortierellomycotina</taxon>
        <taxon>Mortierellomycetes</taxon>
        <taxon>Mortierellales</taxon>
        <taxon>Mortierellaceae</taxon>
        <taxon>Linnemannia</taxon>
    </lineage>
</organism>
<proteinExistence type="predicted"/>
<gene>
    <name evidence="6" type="ORF">BG015_005168</name>
</gene>
<dbReference type="PANTHER" id="PTHR31465:SF1">
    <property type="entry name" value="PROTEIN RTA1-RELATED"/>
    <property type="match status" value="1"/>
</dbReference>
<keyword evidence="2 5" id="KW-0812">Transmembrane</keyword>
<feature type="transmembrane region" description="Helical" evidence="5">
    <location>
        <begin position="42"/>
        <end position="61"/>
    </location>
</feature>
<evidence type="ECO:0000256" key="3">
    <source>
        <dbReference type="ARBA" id="ARBA00022989"/>
    </source>
</evidence>
<feature type="transmembrane region" description="Helical" evidence="5">
    <location>
        <begin position="73"/>
        <end position="95"/>
    </location>
</feature>
<feature type="transmembrane region" description="Helical" evidence="5">
    <location>
        <begin position="166"/>
        <end position="194"/>
    </location>
</feature>
<evidence type="ECO:0000313" key="7">
    <source>
        <dbReference type="Proteomes" id="UP000748756"/>
    </source>
</evidence>
<feature type="transmembrane region" description="Helical" evidence="5">
    <location>
        <begin position="255"/>
        <end position="279"/>
    </location>
</feature>
<evidence type="ECO:0000256" key="5">
    <source>
        <dbReference type="SAM" id="Phobius"/>
    </source>
</evidence>
<comment type="caution">
    <text evidence="6">The sequence shown here is derived from an EMBL/GenBank/DDBJ whole genome shotgun (WGS) entry which is preliminary data.</text>
</comment>
<accession>A0A9P5SAD8</accession>
<evidence type="ECO:0000256" key="1">
    <source>
        <dbReference type="ARBA" id="ARBA00004141"/>
    </source>
</evidence>
<evidence type="ECO:0008006" key="8">
    <source>
        <dbReference type="Google" id="ProtNLM"/>
    </source>
</evidence>
<reference evidence="6" key="1">
    <citation type="journal article" date="2020" name="Fungal Divers.">
        <title>Resolving the Mortierellaceae phylogeny through synthesis of multi-gene phylogenetics and phylogenomics.</title>
        <authorList>
            <person name="Vandepol N."/>
            <person name="Liber J."/>
            <person name="Desiro A."/>
            <person name="Na H."/>
            <person name="Kennedy M."/>
            <person name="Barry K."/>
            <person name="Grigoriev I.V."/>
            <person name="Miller A.N."/>
            <person name="O'Donnell K."/>
            <person name="Stajich J.E."/>
            <person name="Bonito G."/>
        </authorList>
    </citation>
    <scope>NUCLEOTIDE SEQUENCE</scope>
    <source>
        <strain evidence="6">NRRL 6426</strain>
    </source>
</reference>
<keyword evidence="3 5" id="KW-1133">Transmembrane helix</keyword>
<protein>
    <recommendedName>
        <fullName evidence="8">RTA1-like protein</fullName>
    </recommendedName>
</protein>
<dbReference type="GO" id="GO:0016020">
    <property type="term" value="C:membrane"/>
    <property type="evidence" value="ECO:0007669"/>
    <property type="project" value="UniProtKB-SubCell"/>
</dbReference>
<name>A0A9P5SAD8_9FUNG</name>
<evidence type="ECO:0000313" key="6">
    <source>
        <dbReference type="EMBL" id="KAF9156444.1"/>
    </source>
</evidence>
<evidence type="ECO:0000256" key="4">
    <source>
        <dbReference type="ARBA" id="ARBA00023136"/>
    </source>
</evidence>
<comment type="subcellular location">
    <subcellularLocation>
        <location evidence="1">Membrane</location>
        <topology evidence="1">Multi-pass membrane protein</topology>
    </subcellularLocation>
</comment>
<dbReference type="EMBL" id="JAAAUQ010000024">
    <property type="protein sequence ID" value="KAF9156444.1"/>
    <property type="molecule type" value="Genomic_DNA"/>
</dbReference>
<feature type="transmembrane region" description="Helical" evidence="5">
    <location>
        <begin position="127"/>
        <end position="146"/>
    </location>
</feature>
<dbReference type="Proteomes" id="UP000748756">
    <property type="component" value="Unassembled WGS sequence"/>
</dbReference>
<dbReference type="AlphaFoldDB" id="A0A9P5SAD8"/>
<evidence type="ECO:0000256" key="2">
    <source>
        <dbReference type="ARBA" id="ARBA00022692"/>
    </source>
</evidence>